<keyword evidence="2" id="KW-0813">Transport</keyword>
<dbReference type="PROSITE" id="PS50850">
    <property type="entry name" value="MFS"/>
    <property type="match status" value="1"/>
</dbReference>
<evidence type="ECO:0000313" key="11">
    <source>
        <dbReference type="Proteomes" id="UP000619479"/>
    </source>
</evidence>
<evidence type="ECO:0000256" key="5">
    <source>
        <dbReference type="ARBA" id="ARBA00022989"/>
    </source>
</evidence>
<feature type="domain" description="Major facilitator superfamily (MFS) profile" evidence="9">
    <location>
        <begin position="4"/>
        <end position="469"/>
    </location>
</feature>
<evidence type="ECO:0000256" key="1">
    <source>
        <dbReference type="ARBA" id="ARBA00004651"/>
    </source>
</evidence>
<dbReference type="Pfam" id="PF07690">
    <property type="entry name" value="MFS_1"/>
    <property type="match status" value="1"/>
</dbReference>
<evidence type="ECO:0000256" key="7">
    <source>
        <dbReference type="SAM" id="MobiDB-lite"/>
    </source>
</evidence>
<keyword evidence="11" id="KW-1185">Reference proteome</keyword>
<reference evidence="10" key="1">
    <citation type="submission" date="2021-01" db="EMBL/GenBank/DDBJ databases">
        <title>Whole genome shotgun sequence of Actinoplanes cyaneus NBRC 14990.</title>
        <authorList>
            <person name="Komaki H."/>
            <person name="Tamura T."/>
        </authorList>
    </citation>
    <scope>NUCLEOTIDE SEQUENCE</scope>
    <source>
        <strain evidence="10">NBRC 14990</strain>
    </source>
</reference>
<dbReference type="AlphaFoldDB" id="A0A919M757"/>
<accession>A0A919M757</accession>
<dbReference type="InterPro" id="IPR020846">
    <property type="entry name" value="MFS_dom"/>
</dbReference>
<protein>
    <submittedName>
        <fullName evidence="10">MFS transporter</fullName>
    </submittedName>
</protein>
<evidence type="ECO:0000313" key="10">
    <source>
        <dbReference type="EMBL" id="GID65089.1"/>
    </source>
</evidence>
<dbReference type="Gene3D" id="1.20.1250.20">
    <property type="entry name" value="MFS general substrate transporter like domains"/>
    <property type="match status" value="1"/>
</dbReference>
<dbReference type="InterPro" id="IPR036259">
    <property type="entry name" value="MFS_trans_sf"/>
</dbReference>
<keyword evidence="3" id="KW-1003">Cell membrane</keyword>
<proteinExistence type="predicted"/>
<feature type="transmembrane region" description="Helical" evidence="8">
    <location>
        <begin position="444"/>
        <end position="464"/>
    </location>
</feature>
<feature type="transmembrane region" description="Helical" evidence="8">
    <location>
        <begin position="326"/>
        <end position="347"/>
    </location>
</feature>
<gene>
    <name evidence="10" type="ORF">Acy02nite_29700</name>
</gene>
<feature type="transmembrane region" description="Helical" evidence="8">
    <location>
        <begin position="221"/>
        <end position="240"/>
    </location>
</feature>
<feature type="transmembrane region" description="Helical" evidence="8">
    <location>
        <begin position="158"/>
        <end position="178"/>
    </location>
</feature>
<evidence type="ECO:0000256" key="3">
    <source>
        <dbReference type="ARBA" id="ARBA00022475"/>
    </source>
</evidence>
<dbReference type="Gene3D" id="1.20.1720.10">
    <property type="entry name" value="Multidrug resistance protein D"/>
    <property type="match status" value="1"/>
</dbReference>
<keyword evidence="4 8" id="KW-0812">Transmembrane</keyword>
<dbReference type="Proteomes" id="UP000619479">
    <property type="component" value="Unassembled WGS sequence"/>
</dbReference>
<dbReference type="InterPro" id="IPR004638">
    <property type="entry name" value="EmrB-like"/>
</dbReference>
<sequence>MRRLGLTLALGGLLVVVDTTVTVVAVPALVTGLHATLTEVQWVTTAYLLGIVAVIPLAGWSASRFGARRVYLVALGVFTLCSLLAGLAWNVAALAVFRALQGIGGGLLNPVGQAIGLRAVPRSHRGRLMSLLALPLIIGPVCGPPLAGWLIASASWRWIFLINIPLGVVAVIASARILPADPARAPREPVERIDWAGLLLLSGGAVLIVLGGTLLDHTWHGITVLLTGLTMAGLFARRALRPAGPVTPLVDLRLLSRRPFRGGTAVMVCFSAAYFGSMVLLPLYAQGVRGDSAAVVGALSLPQAIAVGLTAQVASRLTDRVPPHRIVVAGTATGLAGAVGLLAATWADAGYPLLLAATVLVGVGSGGTLMPAMILVMRDLDGADTPRATTLLNLLQRLAAAVGTAAVAVTANLLLARDLPGGAASMMALSAEARELHRPTLSTAMALTYVPAVTLIAAALFVALRSLRPPSGHPPESRPVAEEVTRAHP</sequence>
<comment type="subcellular location">
    <subcellularLocation>
        <location evidence="1">Cell membrane</location>
        <topology evidence="1">Multi-pass membrane protein</topology>
    </subcellularLocation>
</comment>
<evidence type="ECO:0000256" key="8">
    <source>
        <dbReference type="SAM" id="Phobius"/>
    </source>
</evidence>
<evidence type="ECO:0000259" key="9">
    <source>
        <dbReference type="PROSITE" id="PS50850"/>
    </source>
</evidence>
<keyword evidence="6 8" id="KW-0472">Membrane</keyword>
<organism evidence="10 11">
    <name type="scientific">Actinoplanes cyaneus</name>
    <dbReference type="NCBI Taxonomy" id="52696"/>
    <lineage>
        <taxon>Bacteria</taxon>
        <taxon>Bacillati</taxon>
        <taxon>Actinomycetota</taxon>
        <taxon>Actinomycetes</taxon>
        <taxon>Micromonosporales</taxon>
        <taxon>Micromonosporaceae</taxon>
        <taxon>Actinoplanes</taxon>
    </lineage>
</organism>
<evidence type="ECO:0000256" key="2">
    <source>
        <dbReference type="ARBA" id="ARBA00022448"/>
    </source>
</evidence>
<dbReference type="RefSeq" id="WP_203740890.1">
    <property type="nucleotide sequence ID" value="NZ_BAAAUC010000016.1"/>
</dbReference>
<feature type="transmembrane region" description="Helical" evidence="8">
    <location>
        <begin position="70"/>
        <end position="89"/>
    </location>
</feature>
<feature type="compositionally biased region" description="Basic and acidic residues" evidence="7">
    <location>
        <begin position="475"/>
        <end position="489"/>
    </location>
</feature>
<evidence type="ECO:0000256" key="4">
    <source>
        <dbReference type="ARBA" id="ARBA00022692"/>
    </source>
</evidence>
<dbReference type="PANTHER" id="PTHR42718:SF46">
    <property type="entry name" value="BLR6921 PROTEIN"/>
    <property type="match status" value="1"/>
</dbReference>
<dbReference type="GO" id="GO:0005886">
    <property type="term" value="C:plasma membrane"/>
    <property type="evidence" value="ECO:0007669"/>
    <property type="project" value="UniProtKB-SubCell"/>
</dbReference>
<feature type="transmembrane region" description="Helical" evidence="8">
    <location>
        <begin position="398"/>
        <end position="416"/>
    </location>
</feature>
<feature type="transmembrane region" description="Helical" evidence="8">
    <location>
        <begin position="260"/>
        <end position="281"/>
    </location>
</feature>
<keyword evidence="5 8" id="KW-1133">Transmembrane helix</keyword>
<dbReference type="PANTHER" id="PTHR42718">
    <property type="entry name" value="MAJOR FACILITATOR SUPERFAMILY MULTIDRUG TRANSPORTER MFSC"/>
    <property type="match status" value="1"/>
</dbReference>
<feature type="transmembrane region" description="Helical" evidence="8">
    <location>
        <begin position="198"/>
        <end position="215"/>
    </location>
</feature>
<feature type="transmembrane region" description="Helical" evidence="8">
    <location>
        <begin position="41"/>
        <end position="58"/>
    </location>
</feature>
<dbReference type="EMBL" id="BOMH01000020">
    <property type="protein sequence ID" value="GID65089.1"/>
    <property type="molecule type" value="Genomic_DNA"/>
</dbReference>
<dbReference type="SUPFAM" id="SSF103473">
    <property type="entry name" value="MFS general substrate transporter"/>
    <property type="match status" value="1"/>
</dbReference>
<name>A0A919M757_9ACTN</name>
<evidence type="ECO:0000256" key="6">
    <source>
        <dbReference type="ARBA" id="ARBA00023136"/>
    </source>
</evidence>
<feature type="transmembrane region" description="Helical" evidence="8">
    <location>
        <begin position="353"/>
        <end position="377"/>
    </location>
</feature>
<feature type="transmembrane region" description="Helical" evidence="8">
    <location>
        <begin position="128"/>
        <end position="152"/>
    </location>
</feature>
<feature type="transmembrane region" description="Helical" evidence="8">
    <location>
        <begin position="293"/>
        <end position="314"/>
    </location>
</feature>
<comment type="caution">
    <text evidence="10">The sequence shown here is derived from an EMBL/GenBank/DDBJ whole genome shotgun (WGS) entry which is preliminary data.</text>
</comment>
<dbReference type="InterPro" id="IPR011701">
    <property type="entry name" value="MFS"/>
</dbReference>
<dbReference type="GO" id="GO:0022857">
    <property type="term" value="F:transmembrane transporter activity"/>
    <property type="evidence" value="ECO:0007669"/>
    <property type="project" value="InterPro"/>
</dbReference>
<feature type="region of interest" description="Disordered" evidence="7">
    <location>
        <begin position="470"/>
        <end position="489"/>
    </location>
</feature>
<dbReference type="NCBIfam" id="TIGR00711">
    <property type="entry name" value="efflux_EmrB"/>
    <property type="match status" value="1"/>
</dbReference>